<dbReference type="PROSITE" id="PS00061">
    <property type="entry name" value="ADH_SHORT"/>
    <property type="match status" value="1"/>
</dbReference>
<dbReference type="PRINTS" id="PR00080">
    <property type="entry name" value="SDRFAMILY"/>
</dbReference>
<sequence>MNEKMKMAAWIRGLSHNNGKCAIVAFTPEGKGNDQTLKVKAGQNSDDGLAVAFRKYRKERGISPASIEVAGMGLFSLDYPGNHSPSVLNGKVSVVTGGAQGFGEGLVRDLVDQGSIVFIADMNMKGAEALAEELNIKSGRKTAYAVEVNVTEEESVERMMEAIALKTGGVDVFISNAGVLKAGSVKEMTLKDFNFVTSVDYTGYFICTKFAARLMAEQNKMASGYLTDIIQINSKSGLEGSNKNGAYAGAKFGGIGLTQSFALELITDNIKVNSICPGNFLDGPLWSDPDRGLFVQYLNTGKVPGAKTIADVRAFYEAKVPMKRGCTTEDVMKAVRYIVDQKYETGQAVPVTGGQLMLN</sequence>
<evidence type="ECO:0000256" key="1">
    <source>
        <dbReference type="ARBA" id="ARBA00006484"/>
    </source>
</evidence>
<dbReference type="Proteomes" id="UP000587760">
    <property type="component" value="Unassembled WGS sequence"/>
</dbReference>
<gene>
    <name evidence="3" type="ORF">HNR50_002343</name>
</gene>
<dbReference type="PRINTS" id="PR00081">
    <property type="entry name" value="GDHRDH"/>
</dbReference>
<dbReference type="InterPro" id="IPR002347">
    <property type="entry name" value="SDR_fam"/>
</dbReference>
<evidence type="ECO:0000313" key="4">
    <source>
        <dbReference type="Proteomes" id="UP000587760"/>
    </source>
</evidence>
<accession>A0A841RCF3</accession>
<comment type="similarity">
    <text evidence="1 2">Belongs to the short-chain dehydrogenases/reductases (SDR) family.</text>
</comment>
<proteinExistence type="inferred from homology"/>
<evidence type="ECO:0000256" key="2">
    <source>
        <dbReference type="RuleBase" id="RU000363"/>
    </source>
</evidence>
<keyword evidence="3" id="KW-0560">Oxidoreductase</keyword>
<dbReference type="SUPFAM" id="SSF51735">
    <property type="entry name" value="NAD(P)-binding Rossmann-fold domains"/>
    <property type="match status" value="1"/>
</dbReference>
<dbReference type="RefSeq" id="WP_221439863.1">
    <property type="nucleotide sequence ID" value="NZ_JACHGJ010000004.1"/>
</dbReference>
<name>A0A841RCF3_9SPIO</name>
<dbReference type="Gene3D" id="3.40.50.720">
    <property type="entry name" value="NAD(P)-binding Rossmann-like Domain"/>
    <property type="match status" value="1"/>
</dbReference>
<dbReference type="PANTHER" id="PTHR42760:SF105">
    <property type="entry name" value="SORBITOL-6-PHOSPHATE 2-DEHYDROGENASE"/>
    <property type="match status" value="1"/>
</dbReference>
<reference evidence="3 4" key="1">
    <citation type="submission" date="2020-08" db="EMBL/GenBank/DDBJ databases">
        <title>Genomic Encyclopedia of Type Strains, Phase IV (KMG-IV): sequencing the most valuable type-strain genomes for metagenomic binning, comparative biology and taxonomic classification.</title>
        <authorList>
            <person name="Goeker M."/>
        </authorList>
    </citation>
    <scope>NUCLEOTIDE SEQUENCE [LARGE SCALE GENOMIC DNA]</scope>
    <source>
        <strain evidence="3 4">DSM 2461</strain>
    </source>
</reference>
<protein>
    <submittedName>
        <fullName evidence="3">Sorbitol-6-phosphate 2-dehydrogenase</fullName>
        <ecNumber evidence="3">1.1.1.140</ecNumber>
    </submittedName>
</protein>
<comment type="caution">
    <text evidence="3">The sequence shown here is derived from an EMBL/GenBank/DDBJ whole genome shotgun (WGS) entry which is preliminary data.</text>
</comment>
<dbReference type="InterPro" id="IPR036291">
    <property type="entry name" value="NAD(P)-bd_dom_sf"/>
</dbReference>
<keyword evidence="4" id="KW-1185">Reference proteome</keyword>
<dbReference type="EMBL" id="JACHGJ010000004">
    <property type="protein sequence ID" value="MBB6480670.1"/>
    <property type="molecule type" value="Genomic_DNA"/>
</dbReference>
<organism evidence="3 4">
    <name type="scientific">Spirochaeta isovalerica</name>
    <dbReference type="NCBI Taxonomy" id="150"/>
    <lineage>
        <taxon>Bacteria</taxon>
        <taxon>Pseudomonadati</taxon>
        <taxon>Spirochaetota</taxon>
        <taxon>Spirochaetia</taxon>
        <taxon>Spirochaetales</taxon>
        <taxon>Spirochaetaceae</taxon>
        <taxon>Spirochaeta</taxon>
    </lineage>
</organism>
<evidence type="ECO:0000313" key="3">
    <source>
        <dbReference type="EMBL" id="MBB6480670.1"/>
    </source>
</evidence>
<dbReference type="EC" id="1.1.1.140" evidence="3"/>
<dbReference type="GO" id="GO:0009010">
    <property type="term" value="F:sorbitol-6-phosphate 2-dehydrogenase activity"/>
    <property type="evidence" value="ECO:0007669"/>
    <property type="project" value="UniProtKB-EC"/>
</dbReference>
<dbReference type="PANTHER" id="PTHR42760">
    <property type="entry name" value="SHORT-CHAIN DEHYDROGENASES/REDUCTASES FAMILY MEMBER"/>
    <property type="match status" value="1"/>
</dbReference>
<dbReference type="InterPro" id="IPR020904">
    <property type="entry name" value="Sc_DH/Rdtase_CS"/>
</dbReference>
<dbReference type="AlphaFoldDB" id="A0A841RCF3"/>
<dbReference type="Pfam" id="PF00106">
    <property type="entry name" value="adh_short"/>
    <property type="match status" value="1"/>
</dbReference>